<dbReference type="Gene3D" id="3.30.710.10">
    <property type="entry name" value="Potassium Channel Kv1.1, Chain A"/>
    <property type="match status" value="1"/>
</dbReference>
<dbReference type="InterPro" id="IPR000210">
    <property type="entry name" value="BTB/POZ_dom"/>
</dbReference>
<dbReference type="InterPro" id="IPR051095">
    <property type="entry name" value="Dros_DevTransReg"/>
</dbReference>
<dbReference type="PANTHER" id="PTHR23110">
    <property type="entry name" value="BTB DOMAIN TRANSCRIPTION FACTOR"/>
    <property type="match status" value="1"/>
</dbReference>
<keyword evidence="9" id="KW-0479">Metal-binding</keyword>
<evidence type="ECO:0000256" key="6">
    <source>
        <dbReference type="ARBA" id="ARBA00023163"/>
    </source>
</evidence>
<evidence type="ECO:0000256" key="1">
    <source>
        <dbReference type="ARBA" id="ARBA00004123"/>
    </source>
</evidence>
<keyword evidence="14" id="KW-1185">Reference proteome</keyword>
<evidence type="ECO:0000256" key="7">
    <source>
        <dbReference type="ARBA" id="ARBA00023242"/>
    </source>
</evidence>
<dbReference type="Pfam" id="PF00651">
    <property type="entry name" value="BTB"/>
    <property type="match status" value="1"/>
</dbReference>
<keyword evidence="6" id="KW-0804">Transcription</keyword>
<dbReference type="EnsemblMetazoa" id="XM_050646572.1">
    <property type="protein sequence ID" value="XP_050502529.1"/>
    <property type="gene ID" value="LOC114336038"/>
</dbReference>
<evidence type="ECO:0000256" key="2">
    <source>
        <dbReference type="ARBA" id="ARBA00022473"/>
    </source>
</evidence>
<evidence type="ECO:0008006" key="15">
    <source>
        <dbReference type="Google" id="ProtNLM"/>
    </source>
</evidence>
<evidence type="ECO:0000256" key="3">
    <source>
        <dbReference type="ARBA" id="ARBA00022782"/>
    </source>
</evidence>
<name>A0ABM5JX67_DIAVI</name>
<comment type="function">
    <text evidence="8">Putative transcription factor required for axon growth and guidance in the central and peripheral nervous systems. Repels CNS axons away from the midline by promoting the expression of the midline repellent sli and its receptor robo.</text>
</comment>
<dbReference type="PROSITE" id="PS50097">
    <property type="entry name" value="BTB"/>
    <property type="match status" value="1"/>
</dbReference>
<dbReference type="RefSeq" id="XP_050502529.1">
    <property type="nucleotide sequence ID" value="XM_050646572.1"/>
</dbReference>
<evidence type="ECO:0000256" key="9">
    <source>
        <dbReference type="PROSITE-ProRule" id="PRU00042"/>
    </source>
</evidence>
<dbReference type="Gene3D" id="3.30.160.60">
    <property type="entry name" value="Classic Zinc Finger"/>
    <property type="match status" value="1"/>
</dbReference>
<evidence type="ECO:0000256" key="4">
    <source>
        <dbReference type="ARBA" id="ARBA00022902"/>
    </source>
</evidence>
<sequence>MDDDQQFCLRWNNHQSTLVAVFDTLLENGTLVDCTLAAEGKCLNAHKVVLSACSPYFEALLSKHFDKHPILILKDVKFQELKAMMDYMYRGEVNISQDQLGALLKAAESLQIKGLSDNRKGETERKPTPAPPPKSPQPTTLPKVQGLTIEQRAREDSREGSMSPGPRKKKRLRRKSEELDNHDASNSSESHSLPAQSIPTLPAISKMNMNADVPEQIETKSEILTRHKQTDDMPQVPIIKEKIETHTELMLEPKSEYVEEMNEDSIEDLTLDDDDLSNMEQVDDQAGPSHGAGEGSSQGFGGWHMGNQSQDEVFLAAQEAVGAHRDSQGITFYAATFEEYTKLKVFNHENIRYGCTRCQKTYLQKKTLGRHLRFDCGQKPSFSCQICSKKFKHGYILLKHMRHTHDIQIQKLRQRQPKQESEVITILPNIDILKHY</sequence>
<dbReference type="SUPFAM" id="SSF54695">
    <property type="entry name" value="POZ domain"/>
    <property type="match status" value="1"/>
</dbReference>
<feature type="compositionally biased region" description="Gly residues" evidence="10">
    <location>
        <begin position="290"/>
        <end position="301"/>
    </location>
</feature>
<keyword evidence="3" id="KW-0221">Differentiation</keyword>
<dbReference type="GeneID" id="114336038"/>
<keyword evidence="7" id="KW-0539">Nucleus</keyword>
<evidence type="ECO:0000259" key="11">
    <source>
        <dbReference type="PROSITE" id="PS50097"/>
    </source>
</evidence>
<keyword evidence="9" id="KW-0863">Zinc-finger</keyword>
<accession>A0ABM5JX67</accession>
<comment type="subcellular location">
    <subcellularLocation>
        <location evidence="1">Nucleus</location>
    </subcellularLocation>
</comment>
<keyword evidence="9" id="KW-0862">Zinc</keyword>
<feature type="region of interest" description="Disordered" evidence="10">
    <location>
        <begin position="279"/>
        <end position="301"/>
    </location>
</feature>
<feature type="compositionally biased region" description="Polar residues" evidence="10">
    <location>
        <begin position="184"/>
        <end position="196"/>
    </location>
</feature>
<keyword evidence="2" id="KW-0217">Developmental protein</keyword>
<dbReference type="InterPro" id="IPR036236">
    <property type="entry name" value="Znf_C2H2_sf"/>
</dbReference>
<organism evidence="13 14">
    <name type="scientific">Diabrotica virgifera virgifera</name>
    <name type="common">western corn rootworm</name>
    <dbReference type="NCBI Taxonomy" id="50390"/>
    <lineage>
        <taxon>Eukaryota</taxon>
        <taxon>Metazoa</taxon>
        <taxon>Ecdysozoa</taxon>
        <taxon>Arthropoda</taxon>
        <taxon>Hexapoda</taxon>
        <taxon>Insecta</taxon>
        <taxon>Pterygota</taxon>
        <taxon>Neoptera</taxon>
        <taxon>Endopterygota</taxon>
        <taxon>Coleoptera</taxon>
        <taxon>Polyphaga</taxon>
        <taxon>Cucujiformia</taxon>
        <taxon>Chrysomeloidea</taxon>
        <taxon>Chrysomelidae</taxon>
        <taxon>Galerucinae</taxon>
        <taxon>Diabroticina</taxon>
        <taxon>Diabroticites</taxon>
        <taxon>Diabrotica</taxon>
    </lineage>
</organism>
<dbReference type="SMART" id="SM00225">
    <property type="entry name" value="BTB"/>
    <property type="match status" value="1"/>
</dbReference>
<protein>
    <recommendedName>
        <fullName evidence="15">Longitudinals lacking protein</fullName>
    </recommendedName>
</protein>
<feature type="domain" description="BTB" evidence="11">
    <location>
        <begin position="32"/>
        <end position="97"/>
    </location>
</feature>
<dbReference type="CDD" id="cd18315">
    <property type="entry name" value="BTB_POZ_BAB-like"/>
    <property type="match status" value="1"/>
</dbReference>
<evidence type="ECO:0000256" key="10">
    <source>
        <dbReference type="SAM" id="MobiDB-lite"/>
    </source>
</evidence>
<feature type="domain" description="C2H2-type" evidence="12">
    <location>
        <begin position="353"/>
        <end position="380"/>
    </location>
</feature>
<proteinExistence type="predicted"/>
<dbReference type="SMART" id="SM00355">
    <property type="entry name" value="ZnF_C2H2"/>
    <property type="match status" value="2"/>
</dbReference>
<evidence type="ECO:0000313" key="13">
    <source>
        <dbReference type="EnsemblMetazoa" id="XP_050502529.1"/>
    </source>
</evidence>
<feature type="compositionally biased region" description="Basic and acidic residues" evidence="10">
    <location>
        <begin position="116"/>
        <end position="127"/>
    </location>
</feature>
<evidence type="ECO:0000256" key="5">
    <source>
        <dbReference type="ARBA" id="ARBA00023015"/>
    </source>
</evidence>
<keyword evidence="5" id="KW-0805">Transcription regulation</keyword>
<dbReference type="SUPFAM" id="SSF57667">
    <property type="entry name" value="beta-beta-alpha zinc fingers"/>
    <property type="match status" value="1"/>
</dbReference>
<dbReference type="PANTHER" id="PTHR23110:SF111">
    <property type="entry name" value="LONGITUDINALS LACKING PROTEIN, ISOFORMS F_I_K_T"/>
    <property type="match status" value="1"/>
</dbReference>
<reference evidence="13" key="1">
    <citation type="submission" date="2025-05" db="UniProtKB">
        <authorList>
            <consortium name="EnsemblMetazoa"/>
        </authorList>
    </citation>
    <scope>IDENTIFICATION</scope>
</reference>
<dbReference type="InterPro" id="IPR013087">
    <property type="entry name" value="Znf_C2H2_type"/>
</dbReference>
<evidence type="ECO:0000259" key="12">
    <source>
        <dbReference type="PROSITE" id="PS50157"/>
    </source>
</evidence>
<keyword evidence="4" id="KW-0524">Neurogenesis</keyword>
<feature type="domain" description="C2H2-type" evidence="12">
    <location>
        <begin position="382"/>
        <end position="405"/>
    </location>
</feature>
<dbReference type="InterPro" id="IPR011333">
    <property type="entry name" value="SKP1/BTB/POZ_sf"/>
</dbReference>
<dbReference type="PROSITE" id="PS00028">
    <property type="entry name" value="ZINC_FINGER_C2H2_1"/>
    <property type="match status" value="1"/>
</dbReference>
<feature type="region of interest" description="Disordered" evidence="10">
    <location>
        <begin position="114"/>
        <end position="196"/>
    </location>
</feature>
<evidence type="ECO:0000256" key="8">
    <source>
        <dbReference type="ARBA" id="ARBA00037382"/>
    </source>
</evidence>
<evidence type="ECO:0000313" key="14">
    <source>
        <dbReference type="Proteomes" id="UP001652700"/>
    </source>
</evidence>
<dbReference type="PROSITE" id="PS50157">
    <property type="entry name" value="ZINC_FINGER_C2H2_2"/>
    <property type="match status" value="2"/>
</dbReference>
<dbReference type="Proteomes" id="UP001652700">
    <property type="component" value="Unplaced"/>
</dbReference>